<evidence type="ECO:0000256" key="1">
    <source>
        <dbReference type="ARBA" id="ARBA00022553"/>
    </source>
</evidence>
<keyword evidence="2" id="KW-0238">DNA-binding</keyword>
<dbReference type="InterPro" id="IPR001789">
    <property type="entry name" value="Sig_transdc_resp-reg_receiver"/>
</dbReference>
<dbReference type="SUPFAM" id="SSF46894">
    <property type="entry name" value="C-terminal effector domain of the bipartite response regulators"/>
    <property type="match status" value="1"/>
</dbReference>
<dbReference type="InterPro" id="IPR000792">
    <property type="entry name" value="Tscrpt_reg_LuxR_C"/>
</dbReference>
<organism evidence="6 7">
    <name type="scientific">Stenomitos frigidus AS-A4</name>
    <dbReference type="NCBI Taxonomy" id="2933935"/>
    <lineage>
        <taxon>Bacteria</taxon>
        <taxon>Bacillati</taxon>
        <taxon>Cyanobacteriota</taxon>
        <taxon>Cyanophyceae</taxon>
        <taxon>Leptolyngbyales</taxon>
        <taxon>Leptolyngbyaceae</taxon>
        <taxon>Stenomitos</taxon>
    </lineage>
</organism>
<evidence type="ECO:0000313" key="6">
    <source>
        <dbReference type="EMBL" id="MEP1061891.1"/>
    </source>
</evidence>
<keyword evidence="7" id="KW-1185">Reference proteome</keyword>
<dbReference type="EMBL" id="JAMPLM010000047">
    <property type="protein sequence ID" value="MEP1061891.1"/>
    <property type="molecule type" value="Genomic_DNA"/>
</dbReference>
<gene>
    <name evidence="6" type="ORF">NDI38_26310</name>
</gene>
<dbReference type="PROSITE" id="PS50043">
    <property type="entry name" value="HTH_LUXR_2"/>
    <property type="match status" value="1"/>
</dbReference>
<evidence type="ECO:0000256" key="2">
    <source>
        <dbReference type="ARBA" id="ARBA00023125"/>
    </source>
</evidence>
<dbReference type="RefSeq" id="WP_190450180.1">
    <property type="nucleotide sequence ID" value="NZ_JAMPLM010000047.1"/>
</dbReference>
<comment type="caution">
    <text evidence="6">The sequence shown here is derived from an EMBL/GenBank/DDBJ whole genome shotgun (WGS) entry which is preliminary data.</text>
</comment>
<name>A0ABV0KSC7_9CYAN</name>
<evidence type="ECO:0000259" key="5">
    <source>
        <dbReference type="PROSITE" id="PS50110"/>
    </source>
</evidence>
<evidence type="ECO:0000313" key="7">
    <source>
        <dbReference type="Proteomes" id="UP001476950"/>
    </source>
</evidence>
<protein>
    <submittedName>
        <fullName evidence="6">Response regulator transcription factor</fullName>
    </submittedName>
</protein>
<dbReference type="SMART" id="SM00448">
    <property type="entry name" value="REC"/>
    <property type="match status" value="1"/>
</dbReference>
<dbReference type="PROSITE" id="PS00622">
    <property type="entry name" value="HTH_LUXR_1"/>
    <property type="match status" value="1"/>
</dbReference>
<dbReference type="InterPro" id="IPR039420">
    <property type="entry name" value="WalR-like"/>
</dbReference>
<dbReference type="PANTHER" id="PTHR43214">
    <property type="entry name" value="TWO-COMPONENT RESPONSE REGULATOR"/>
    <property type="match status" value="1"/>
</dbReference>
<reference evidence="6 7" key="1">
    <citation type="submission" date="2022-04" db="EMBL/GenBank/DDBJ databases">
        <title>Positive selection, recombination, and allopatry shape intraspecific diversity of widespread and dominant cyanobacteria.</title>
        <authorList>
            <person name="Wei J."/>
            <person name="Shu W."/>
            <person name="Hu C."/>
        </authorList>
    </citation>
    <scope>NUCLEOTIDE SEQUENCE [LARGE SCALE GENOMIC DNA]</scope>
    <source>
        <strain evidence="6 7">AS-A4</strain>
    </source>
</reference>
<sequence>MIRLLLVDDQPLFRQGLASLLALETDLEVVGQACDGQAALSLAVQLQPDVILMDVRMPLCDGVEATHAIHQRYPWMRILVLTTFDEDEYILRSLQVGALGYLLKSTPSVQVAASIRNLYQGYSQLGPTIAPKVFAQLNAVPAVKQSEQPNFSEREQEVLALIAQGKNNREIAQALHLTEGTVKNHVTRILNRLGLRDRTQAALWAQRHGSKKHHCRGTEA</sequence>
<dbReference type="Pfam" id="PF00072">
    <property type="entry name" value="Response_reg"/>
    <property type="match status" value="1"/>
</dbReference>
<feature type="domain" description="HTH luxR-type" evidence="4">
    <location>
        <begin position="144"/>
        <end position="209"/>
    </location>
</feature>
<evidence type="ECO:0000256" key="3">
    <source>
        <dbReference type="PROSITE-ProRule" id="PRU00169"/>
    </source>
</evidence>
<dbReference type="CDD" id="cd06170">
    <property type="entry name" value="LuxR_C_like"/>
    <property type="match status" value="1"/>
</dbReference>
<feature type="domain" description="Response regulatory" evidence="5">
    <location>
        <begin position="3"/>
        <end position="119"/>
    </location>
</feature>
<dbReference type="PROSITE" id="PS50110">
    <property type="entry name" value="RESPONSE_REGULATORY"/>
    <property type="match status" value="1"/>
</dbReference>
<keyword evidence="1 3" id="KW-0597">Phosphoprotein</keyword>
<evidence type="ECO:0000259" key="4">
    <source>
        <dbReference type="PROSITE" id="PS50043"/>
    </source>
</evidence>
<proteinExistence type="predicted"/>
<dbReference type="PANTHER" id="PTHR43214:SF43">
    <property type="entry name" value="TWO-COMPONENT RESPONSE REGULATOR"/>
    <property type="match status" value="1"/>
</dbReference>
<dbReference type="PRINTS" id="PR00038">
    <property type="entry name" value="HTHLUXR"/>
</dbReference>
<dbReference type="CDD" id="cd17535">
    <property type="entry name" value="REC_NarL-like"/>
    <property type="match status" value="1"/>
</dbReference>
<dbReference type="SUPFAM" id="SSF52172">
    <property type="entry name" value="CheY-like"/>
    <property type="match status" value="1"/>
</dbReference>
<feature type="modified residue" description="4-aspartylphosphate" evidence="3">
    <location>
        <position position="54"/>
    </location>
</feature>
<dbReference type="InterPro" id="IPR058245">
    <property type="entry name" value="NreC/VraR/RcsB-like_REC"/>
</dbReference>
<dbReference type="Pfam" id="PF00196">
    <property type="entry name" value="GerE"/>
    <property type="match status" value="1"/>
</dbReference>
<dbReference type="SMART" id="SM00421">
    <property type="entry name" value="HTH_LUXR"/>
    <property type="match status" value="1"/>
</dbReference>
<accession>A0ABV0KSC7</accession>
<dbReference type="InterPro" id="IPR011006">
    <property type="entry name" value="CheY-like_superfamily"/>
</dbReference>
<dbReference type="InterPro" id="IPR016032">
    <property type="entry name" value="Sig_transdc_resp-reg_C-effctor"/>
</dbReference>
<dbReference type="Gene3D" id="3.40.50.2300">
    <property type="match status" value="1"/>
</dbReference>
<dbReference type="Proteomes" id="UP001476950">
    <property type="component" value="Unassembled WGS sequence"/>
</dbReference>